<keyword evidence="8 9" id="KW-0449">Lipoprotein</keyword>
<accession>A0A1H2EMZ7</accession>
<dbReference type="GO" id="GO:0015562">
    <property type="term" value="F:efflux transmembrane transporter activity"/>
    <property type="evidence" value="ECO:0007669"/>
    <property type="project" value="InterPro"/>
</dbReference>
<gene>
    <name evidence="10" type="ORF">SAMN05216296_0929</name>
</gene>
<sequence>MMHPSRLTLLSAALLLSGCINLAPDYQQPKAPLPQQWPGASTSQFGQASIDLGWRQFIIDQRLRQVIEQSLQNNRDLRVALLNVEKARALYRIQRAELLPAISLDGSGSHSNTPADLNGSDSAVTSHQNSVALGFSNYELDLFGRLRNLSDAALEDYLSLEETRRSTQISLISEVANAWLTLAADSALLELANSTLTSQQASYDLQQRSHGLGNTSGLSLAQAQTTVESARVDVAAYQSQVQLDRNALDLLVGATVADDLLPMTLQQNTAELLEIPAGLPSSLLQQRPDVLAAEHNLKAANADIGAARAAFFPSITLTAAAGTSSSDLSGLFKSGSGAWSFAPNISLPIFNAGSNQANLDAAKSEQAIQLASYEKSLQTAFREVADALAVRSTLKQRLEAQQALTDATARSHDLAEALYRNGASSYLDALDAQRQLYAARQDLISLQLTEQSNRITLYKTLGGGLAGSAD</sequence>
<keyword evidence="5 9" id="KW-0472">Membrane</keyword>
<evidence type="ECO:0000256" key="7">
    <source>
        <dbReference type="ARBA" id="ARBA00023237"/>
    </source>
</evidence>
<dbReference type="PROSITE" id="PS51257">
    <property type="entry name" value="PROKAR_LIPOPROTEIN"/>
    <property type="match status" value="1"/>
</dbReference>
<dbReference type="InterPro" id="IPR010131">
    <property type="entry name" value="MdtP/NodT-like"/>
</dbReference>
<feature type="signal peptide" evidence="9">
    <location>
        <begin position="1"/>
        <end position="22"/>
    </location>
</feature>
<keyword evidence="7" id="KW-0998">Cell outer membrane</keyword>
<feature type="chain" id="PRO_5009029375" evidence="9">
    <location>
        <begin position="23"/>
        <end position="470"/>
    </location>
</feature>
<evidence type="ECO:0000256" key="6">
    <source>
        <dbReference type="ARBA" id="ARBA00023139"/>
    </source>
</evidence>
<comment type="subcellular location">
    <subcellularLocation>
        <location evidence="1 9">Cell outer membrane</location>
        <topology evidence="1 9">Lipid-anchor</topology>
    </subcellularLocation>
</comment>
<reference evidence="11" key="1">
    <citation type="submission" date="2016-10" db="EMBL/GenBank/DDBJ databases">
        <authorList>
            <person name="Varghese N."/>
            <person name="Submissions S."/>
        </authorList>
    </citation>
    <scope>NUCLEOTIDE SEQUENCE [LARGE SCALE GENOMIC DNA]</scope>
    <source>
        <strain evidence="11">DSM 17875</strain>
    </source>
</reference>
<keyword evidence="9" id="KW-0732">Signal</keyword>
<name>A0A1H2EMZ7_9PSED</name>
<dbReference type="PANTHER" id="PTHR30203">
    <property type="entry name" value="OUTER MEMBRANE CATION EFFLUX PROTEIN"/>
    <property type="match status" value="1"/>
</dbReference>
<dbReference type="Pfam" id="PF02321">
    <property type="entry name" value="OEP"/>
    <property type="match status" value="2"/>
</dbReference>
<keyword evidence="4 9" id="KW-0812">Transmembrane</keyword>
<evidence type="ECO:0000256" key="9">
    <source>
        <dbReference type="RuleBase" id="RU362097"/>
    </source>
</evidence>
<comment type="similarity">
    <text evidence="2 9">Belongs to the outer membrane factor (OMF) (TC 1.B.17) family.</text>
</comment>
<evidence type="ECO:0000256" key="5">
    <source>
        <dbReference type="ARBA" id="ARBA00023136"/>
    </source>
</evidence>
<dbReference type="Gene3D" id="2.20.200.10">
    <property type="entry name" value="Outer membrane efflux proteins (OEP)"/>
    <property type="match status" value="1"/>
</dbReference>
<evidence type="ECO:0000256" key="2">
    <source>
        <dbReference type="ARBA" id="ARBA00007613"/>
    </source>
</evidence>
<dbReference type="EMBL" id="LT629785">
    <property type="protein sequence ID" value="SDT96471.1"/>
    <property type="molecule type" value="Genomic_DNA"/>
</dbReference>
<evidence type="ECO:0000313" key="10">
    <source>
        <dbReference type="EMBL" id="SDT96471.1"/>
    </source>
</evidence>
<dbReference type="Gene3D" id="1.20.1600.10">
    <property type="entry name" value="Outer membrane efflux proteins (OEP)"/>
    <property type="match status" value="1"/>
</dbReference>
<dbReference type="NCBIfam" id="TIGR01845">
    <property type="entry name" value="outer_NodT"/>
    <property type="match status" value="1"/>
</dbReference>
<dbReference type="STRING" id="364197.SAMN05216296_0929"/>
<keyword evidence="6 9" id="KW-0564">Palmitate</keyword>
<dbReference type="GO" id="GO:0009279">
    <property type="term" value="C:cell outer membrane"/>
    <property type="evidence" value="ECO:0007669"/>
    <property type="project" value="UniProtKB-SubCell"/>
</dbReference>
<evidence type="ECO:0000313" key="11">
    <source>
        <dbReference type="Proteomes" id="UP000243232"/>
    </source>
</evidence>
<evidence type="ECO:0000256" key="3">
    <source>
        <dbReference type="ARBA" id="ARBA00022452"/>
    </source>
</evidence>
<evidence type="ECO:0000256" key="4">
    <source>
        <dbReference type="ARBA" id="ARBA00022692"/>
    </source>
</evidence>
<protein>
    <submittedName>
        <fullName evidence="10">Outer membrane protein, multidrug efflux system</fullName>
    </submittedName>
</protein>
<evidence type="ECO:0000256" key="8">
    <source>
        <dbReference type="ARBA" id="ARBA00023288"/>
    </source>
</evidence>
<dbReference type="AlphaFoldDB" id="A0A1H2EMZ7"/>
<keyword evidence="3 9" id="KW-1134">Transmembrane beta strand</keyword>
<evidence type="ECO:0000256" key="1">
    <source>
        <dbReference type="ARBA" id="ARBA00004459"/>
    </source>
</evidence>
<dbReference type="Proteomes" id="UP000243232">
    <property type="component" value="Chromosome I"/>
</dbReference>
<dbReference type="PANTHER" id="PTHR30203:SF32">
    <property type="entry name" value="CATION EFFLUX SYSTEM PROTEIN CUSC"/>
    <property type="match status" value="1"/>
</dbReference>
<keyword evidence="11" id="KW-1185">Reference proteome</keyword>
<organism evidence="10 11">
    <name type="scientific">Pseudomonas pohangensis</name>
    <dbReference type="NCBI Taxonomy" id="364197"/>
    <lineage>
        <taxon>Bacteria</taxon>
        <taxon>Pseudomonadati</taxon>
        <taxon>Pseudomonadota</taxon>
        <taxon>Gammaproteobacteria</taxon>
        <taxon>Pseudomonadales</taxon>
        <taxon>Pseudomonadaceae</taxon>
        <taxon>Pseudomonas</taxon>
    </lineage>
</organism>
<dbReference type="SUPFAM" id="SSF56954">
    <property type="entry name" value="Outer membrane efflux proteins (OEP)"/>
    <property type="match status" value="1"/>
</dbReference>
<dbReference type="InterPro" id="IPR003423">
    <property type="entry name" value="OMP_efflux"/>
</dbReference>
<proteinExistence type="inferred from homology"/>